<sequence length="215" mass="23128">MRNIPVPVTSPQYDQYATYYRQQYDRNMQEHEDYLDQWKKSHPQFNWGVLFTVMCYSGMVFAGLLAYMEYHCGAISYLMELAEAVYNSTLEKWAAYRERLQKADDERLLREMGEGDAAGTAAGRSGASSSAQAGAAGRVGASGPAAAKKGRKKAPHEAPPQLERGFSSCSSASTASTSAAGSPAPPSAASPSACTPKAASAADRQELQSPQAARR</sequence>
<dbReference type="Proteomes" id="UP001189429">
    <property type="component" value="Unassembled WGS sequence"/>
</dbReference>
<feature type="region of interest" description="Disordered" evidence="1">
    <location>
        <begin position="116"/>
        <end position="215"/>
    </location>
</feature>
<feature type="compositionally biased region" description="Low complexity" evidence="1">
    <location>
        <begin position="167"/>
        <end position="182"/>
    </location>
</feature>
<reference evidence="3" key="1">
    <citation type="submission" date="2023-10" db="EMBL/GenBank/DDBJ databases">
        <authorList>
            <person name="Chen Y."/>
            <person name="Shah S."/>
            <person name="Dougan E. K."/>
            <person name="Thang M."/>
            <person name="Chan C."/>
        </authorList>
    </citation>
    <scope>NUCLEOTIDE SEQUENCE [LARGE SCALE GENOMIC DNA]</scope>
</reference>
<feature type="compositionally biased region" description="Low complexity" evidence="1">
    <location>
        <begin position="189"/>
        <end position="202"/>
    </location>
</feature>
<keyword evidence="4" id="KW-1185">Reference proteome</keyword>
<protein>
    <submittedName>
        <fullName evidence="3">Uncharacterized protein</fullName>
    </submittedName>
</protein>
<evidence type="ECO:0000313" key="3">
    <source>
        <dbReference type="EMBL" id="CAK0893871.1"/>
    </source>
</evidence>
<feature type="compositionally biased region" description="Low complexity" evidence="1">
    <location>
        <begin position="116"/>
        <end position="147"/>
    </location>
</feature>
<proteinExistence type="predicted"/>
<accession>A0ABN9X3I6</accession>
<name>A0ABN9X3I6_9DINO</name>
<feature type="transmembrane region" description="Helical" evidence="2">
    <location>
        <begin position="45"/>
        <end position="67"/>
    </location>
</feature>
<evidence type="ECO:0000256" key="1">
    <source>
        <dbReference type="SAM" id="MobiDB-lite"/>
    </source>
</evidence>
<evidence type="ECO:0000256" key="2">
    <source>
        <dbReference type="SAM" id="Phobius"/>
    </source>
</evidence>
<feature type="non-terminal residue" evidence="3">
    <location>
        <position position="215"/>
    </location>
</feature>
<keyword evidence="2" id="KW-0472">Membrane</keyword>
<organism evidence="3 4">
    <name type="scientific">Prorocentrum cordatum</name>
    <dbReference type="NCBI Taxonomy" id="2364126"/>
    <lineage>
        <taxon>Eukaryota</taxon>
        <taxon>Sar</taxon>
        <taxon>Alveolata</taxon>
        <taxon>Dinophyceae</taxon>
        <taxon>Prorocentrales</taxon>
        <taxon>Prorocentraceae</taxon>
        <taxon>Prorocentrum</taxon>
    </lineage>
</organism>
<keyword evidence="2" id="KW-0812">Transmembrane</keyword>
<keyword evidence="2" id="KW-1133">Transmembrane helix</keyword>
<gene>
    <name evidence="3" type="ORF">PCOR1329_LOCUS73081</name>
</gene>
<evidence type="ECO:0000313" key="4">
    <source>
        <dbReference type="Proteomes" id="UP001189429"/>
    </source>
</evidence>
<dbReference type="EMBL" id="CAUYUJ010019818">
    <property type="protein sequence ID" value="CAK0893871.1"/>
    <property type="molecule type" value="Genomic_DNA"/>
</dbReference>
<comment type="caution">
    <text evidence="3">The sequence shown here is derived from an EMBL/GenBank/DDBJ whole genome shotgun (WGS) entry which is preliminary data.</text>
</comment>